<feature type="chain" id="PRO_5042670618" description="Alpha-glucuronidase" evidence="9 11">
    <location>
        <begin position="18"/>
        <end position="847"/>
    </location>
</feature>
<feature type="domain" description="Glycosyl hydrolase family 67 catalytic" evidence="14">
    <location>
        <begin position="150"/>
        <end position="469"/>
    </location>
</feature>
<feature type="domain" description="Alpha glucuronidase N-terminal" evidence="12">
    <location>
        <begin position="23"/>
        <end position="141"/>
    </location>
</feature>
<keyword evidence="7 11" id="KW-0624">Polysaccharide degradation</keyword>
<dbReference type="InterPro" id="IPR011395">
    <property type="entry name" value="Glyco_hydro_67_aGlcAse"/>
</dbReference>
<evidence type="ECO:0000256" key="1">
    <source>
        <dbReference type="ARBA" id="ARBA00008833"/>
    </source>
</evidence>
<feature type="active site" description="Proton donor" evidence="10">
    <location>
        <position position="301"/>
    </location>
</feature>
<evidence type="ECO:0000313" key="15">
    <source>
        <dbReference type="EMBL" id="KAK7754377.1"/>
    </source>
</evidence>
<keyword evidence="16" id="KW-1185">Reference proteome</keyword>
<dbReference type="GO" id="GO:0046559">
    <property type="term" value="F:alpha-glucuronidase activity"/>
    <property type="evidence" value="ECO:0007669"/>
    <property type="project" value="UniProtKB-EC"/>
</dbReference>
<feature type="active site" description="Proton acceptor" evidence="10">
    <location>
        <position position="380"/>
    </location>
</feature>
<dbReference type="Pfam" id="PF07488">
    <property type="entry name" value="Glyco_hydro_67M"/>
    <property type="match status" value="1"/>
</dbReference>
<gene>
    <name evidence="11" type="primary">aguA</name>
    <name evidence="15" type="ORF">SLS62_003670</name>
</gene>
<evidence type="ECO:0000256" key="11">
    <source>
        <dbReference type="RuleBase" id="RU361198"/>
    </source>
</evidence>
<evidence type="ECO:0000256" key="9">
    <source>
        <dbReference type="PIRNR" id="PIRNR029900"/>
    </source>
</evidence>
<keyword evidence="3 9" id="KW-0858">Xylan degradation</keyword>
<dbReference type="EC" id="3.2.1.139" evidence="2 9"/>
<dbReference type="Pfam" id="PF07477">
    <property type="entry name" value="Glyco_hydro_67C"/>
    <property type="match status" value="1"/>
</dbReference>
<evidence type="ECO:0000256" key="2">
    <source>
        <dbReference type="ARBA" id="ARBA00012271"/>
    </source>
</evidence>
<comment type="similarity">
    <text evidence="1 9 11">Belongs to the glycosyl hydrolase 67 family.</text>
</comment>
<accession>A0AAN9UW36</accession>
<evidence type="ECO:0000256" key="5">
    <source>
        <dbReference type="ARBA" id="ARBA00023277"/>
    </source>
</evidence>
<dbReference type="CDD" id="cd02795">
    <property type="entry name" value="CBM6-CBM35-CBM36_like"/>
    <property type="match status" value="1"/>
</dbReference>
<dbReference type="Pfam" id="PF03648">
    <property type="entry name" value="Glyco_hydro_67N"/>
    <property type="match status" value="1"/>
</dbReference>
<sequence>MRSPWFLAFLSLGLVTAEDGRNAWLRYAQLPDNVLRHARVPKSIIALNSTETSPVFTAGLELQKGIRGVTGKTPDLTHEGYNNRNGSGSIVVGTVEAYTEAGGASQIPELDEDGFWFSTEGDNVEIVGQNERGALYGAFEYLSMIAQGNFTGVAYATNPSAPIRWVNQWDNLDGTIERGYAGLSIFFENNVTVSNLTRVTEYARLLSSIRINGIVINNVNANPILLTPENLAGLGNIADAMRPWGVKVGISLNFASPQDFGGLDTFDPLDQSVIAWWADITKKVYEKVPDMAGYLIKASSEGQPGPLTYNRTLADGANLFARAVQPYGGIVMFRAFVYDHTIAYDNWYNDRANAAVDFFRDLDADFDDNVVVQIKYGPIDFQVREAPSPLFAHLRHTATAMELQVAQEYLGQQCHLVYLPPLWRTVLDFDLRVDGQQSIIGADILTGKTFNKKLSGYAGVVNVGRNATWLGSHLAMSNLYAFGRLAWDPAADSAAMLRDWTRLTFGPSDDEAVLNTIESMSMASWPAYENYTGNLGVQTLTDITGPHYGPNPQSQDHNGWGQWTRADGEGIGMDRTVRNGTANAGQYPAEVAAVFEDVAATPDDLLLWFHHVPYTHRLRGGEGPTVIQHFYDAHYAGAETVATFPAQWAALRGKIDAQRYEEVLFRLVYQAGHAIVWRDAISEFYLNMSGIADERGRVGRPHPWRVEAEDMELDGYRVTAVTPFEAASGLRIVQTVDNSTAARVRARLRQFPDGVYDVAVAYYDLYEGRARYELFLNDRSLGAWVGDLEDRLGYTLTRGIDGHSATRVTFRDVQIRKGDVLRIQTLPDGRETAPLDYVAVLPRGVVD</sequence>
<keyword evidence="4 9" id="KW-0378">Hydrolase</keyword>
<keyword evidence="5 11" id="KW-0119">Carbohydrate metabolism</keyword>
<dbReference type="Proteomes" id="UP001320420">
    <property type="component" value="Unassembled WGS sequence"/>
</dbReference>
<evidence type="ECO:0000256" key="7">
    <source>
        <dbReference type="ARBA" id="ARBA00023326"/>
    </source>
</evidence>
<dbReference type="AlphaFoldDB" id="A0AAN9UW36"/>
<dbReference type="SUPFAM" id="SSF51445">
    <property type="entry name" value="(Trans)glycosidases"/>
    <property type="match status" value="1"/>
</dbReference>
<dbReference type="InterPro" id="IPR017853">
    <property type="entry name" value="GH"/>
</dbReference>
<dbReference type="PANTHER" id="PTHR39207:SF1">
    <property type="entry name" value="ALPHA-GLUCURONIDASE A"/>
    <property type="match status" value="1"/>
</dbReference>
<evidence type="ECO:0000256" key="3">
    <source>
        <dbReference type="ARBA" id="ARBA00022651"/>
    </source>
</evidence>
<dbReference type="PIRSF" id="PIRSF029900">
    <property type="entry name" value="Alpha-glucuronds"/>
    <property type="match status" value="1"/>
</dbReference>
<keyword evidence="9 11" id="KW-0732">Signal</keyword>
<evidence type="ECO:0000259" key="12">
    <source>
        <dbReference type="Pfam" id="PF03648"/>
    </source>
</evidence>
<dbReference type="EMBL" id="JAKJXP020000021">
    <property type="protein sequence ID" value="KAK7754377.1"/>
    <property type="molecule type" value="Genomic_DNA"/>
</dbReference>
<evidence type="ECO:0000256" key="10">
    <source>
        <dbReference type="PIRSR" id="PIRSR029900-1"/>
    </source>
</evidence>
<dbReference type="Gene3D" id="3.30.379.10">
    <property type="entry name" value="Chitobiase/beta-hexosaminidase domain 2-like"/>
    <property type="match status" value="1"/>
</dbReference>
<comment type="function">
    <text evidence="11">Alpha-glucuronidase involved in the hydrolysis of xylan, a major structural heterogeneous polysaccharide found in plant biomass representing the second most abundant polysaccharide in the biosphere, after cellulose. Releases 4-O-methylglucuronic acid from xylan.</text>
</comment>
<evidence type="ECO:0000313" key="16">
    <source>
        <dbReference type="Proteomes" id="UP001320420"/>
    </source>
</evidence>
<keyword evidence="9" id="KW-0964">Secreted</keyword>
<dbReference type="InterPro" id="IPR029018">
    <property type="entry name" value="Hex-like_dom2"/>
</dbReference>
<dbReference type="InterPro" id="IPR005154">
    <property type="entry name" value="Glyco_hydro_67_aGlcAse_N"/>
</dbReference>
<evidence type="ECO:0000256" key="6">
    <source>
        <dbReference type="ARBA" id="ARBA00023295"/>
    </source>
</evidence>
<evidence type="ECO:0000259" key="13">
    <source>
        <dbReference type="Pfam" id="PF07477"/>
    </source>
</evidence>
<reference evidence="15 16" key="1">
    <citation type="submission" date="2024-02" db="EMBL/GenBank/DDBJ databases">
        <title>De novo assembly and annotation of 12 fungi associated with fruit tree decline syndrome in Ontario, Canada.</title>
        <authorList>
            <person name="Sulman M."/>
            <person name="Ellouze W."/>
            <person name="Ilyukhin E."/>
        </authorList>
    </citation>
    <scope>NUCLEOTIDE SEQUENCE [LARGE SCALE GENOMIC DNA]</scope>
    <source>
        <strain evidence="15 16">M11/M66-122</strain>
    </source>
</reference>
<protein>
    <recommendedName>
        <fullName evidence="2 9">Alpha-glucuronidase</fullName>
        <ecNumber evidence="2 9">3.2.1.139</ecNumber>
    </recommendedName>
</protein>
<evidence type="ECO:0000256" key="4">
    <source>
        <dbReference type="ARBA" id="ARBA00022801"/>
    </source>
</evidence>
<comment type="caution">
    <text evidence="15">The sequence shown here is derived from an EMBL/GenBank/DDBJ whole genome shotgun (WGS) entry which is preliminary data.</text>
</comment>
<dbReference type="InterPro" id="IPR011099">
    <property type="entry name" value="Glyco_hydro_67_C"/>
</dbReference>
<dbReference type="Gene3D" id="3.90.1330.10">
    <property type="entry name" value="Alpha-glucuronidase, C-terminal domain"/>
    <property type="match status" value="1"/>
</dbReference>
<proteinExistence type="inferred from homology"/>
<name>A0AAN9UW36_9PEZI</name>
<dbReference type="PANTHER" id="PTHR39207">
    <property type="entry name" value="ALPHA-GLUCURONIDASE A"/>
    <property type="match status" value="1"/>
</dbReference>
<comment type="catalytic activity">
    <reaction evidence="8 9 11">
        <text>an alpha-D-glucuronoside + H2O = D-glucuronate + an alcohol</text>
        <dbReference type="Rhea" id="RHEA:20005"/>
        <dbReference type="ChEBI" id="CHEBI:15377"/>
        <dbReference type="ChEBI" id="CHEBI:30879"/>
        <dbReference type="ChEBI" id="CHEBI:58720"/>
        <dbReference type="ChEBI" id="CHEBI:58899"/>
        <dbReference type="EC" id="3.2.1.139"/>
    </reaction>
</comment>
<organism evidence="15 16">
    <name type="scientific">Diatrype stigma</name>
    <dbReference type="NCBI Taxonomy" id="117547"/>
    <lineage>
        <taxon>Eukaryota</taxon>
        <taxon>Fungi</taxon>
        <taxon>Dikarya</taxon>
        <taxon>Ascomycota</taxon>
        <taxon>Pezizomycotina</taxon>
        <taxon>Sordariomycetes</taxon>
        <taxon>Xylariomycetidae</taxon>
        <taxon>Xylariales</taxon>
        <taxon>Diatrypaceae</taxon>
        <taxon>Diatrype</taxon>
    </lineage>
</organism>
<feature type="domain" description="Glycosyl hydrolase family 67 C-terminal" evidence="13">
    <location>
        <begin position="471"/>
        <end position="697"/>
    </location>
</feature>
<dbReference type="SUPFAM" id="SSF55545">
    <property type="entry name" value="beta-N-acetylhexosaminidase-like domain"/>
    <property type="match status" value="1"/>
</dbReference>
<comment type="subcellular location">
    <subcellularLocation>
        <location evidence="9 11">Secreted</location>
    </subcellularLocation>
</comment>
<keyword evidence="6 9" id="KW-0326">Glycosidase</keyword>
<dbReference type="Gene3D" id="3.20.20.80">
    <property type="entry name" value="Glycosidases"/>
    <property type="match status" value="1"/>
</dbReference>
<dbReference type="InterPro" id="IPR037054">
    <property type="entry name" value="A-glucoronidase_C_sf"/>
</dbReference>
<feature type="active site" description="Proton acceptor" evidence="10">
    <location>
        <position position="408"/>
    </location>
</feature>
<dbReference type="GO" id="GO:0045493">
    <property type="term" value="P:xylan catabolic process"/>
    <property type="evidence" value="ECO:0007669"/>
    <property type="project" value="UniProtKB-KW"/>
</dbReference>
<dbReference type="GO" id="GO:0005576">
    <property type="term" value="C:extracellular region"/>
    <property type="evidence" value="ECO:0007669"/>
    <property type="project" value="UniProtKB-SubCell"/>
</dbReference>
<evidence type="ECO:0000256" key="8">
    <source>
        <dbReference type="ARBA" id="ARBA00048838"/>
    </source>
</evidence>
<dbReference type="InterPro" id="IPR011100">
    <property type="entry name" value="Glyco_hydro_67_cat"/>
</dbReference>
<evidence type="ECO:0000259" key="14">
    <source>
        <dbReference type="Pfam" id="PF07488"/>
    </source>
</evidence>
<feature type="signal peptide" evidence="9 11">
    <location>
        <begin position="1"/>
        <end position="17"/>
    </location>
</feature>